<keyword evidence="4 6" id="KW-0689">Ribosomal protein</keyword>
<dbReference type="InterPro" id="IPR000266">
    <property type="entry name" value="Ribosomal_uS17"/>
</dbReference>
<evidence type="ECO:0000313" key="7">
    <source>
        <dbReference type="EMBL" id="OGD87822.1"/>
    </source>
</evidence>
<dbReference type="Pfam" id="PF00366">
    <property type="entry name" value="Ribosomal_S17"/>
    <property type="match status" value="1"/>
</dbReference>
<dbReference type="Proteomes" id="UP000177369">
    <property type="component" value="Unassembled WGS sequence"/>
</dbReference>
<dbReference type="GO" id="GO:0019843">
    <property type="term" value="F:rRNA binding"/>
    <property type="evidence" value="ECO:0007669"/>
    <property type="project" value="UniProtKB-UniRule"/>
</dbReference>
<dbReference type="PRINTS" id="PR00973">
    <property type="entry name" value="RIBOSOMALS17"/>
</dbReference>
<dbReference type="HAMAP" id="MF_01345_B">
    <property type="entry name" value="Ribosomal_uS17_B"/>
    <property type="match status" value="1"/>
</dbReference>
<comment type="function">
    <text evidence="6">One of the primary rRNA binding proteins, it binds specifically to the 5'-end of 16S ribosomal RNA.</text>
</comment>
<keyword evidence="2 6" id="KW-0699">rRNA-binding</keyword>
<dbReference type="EMBL" id="MFBD01000043">
    <property type="protein sequence ID" value="OGD87822.1"/>
    <property type="molecule type" value="Genomic_DNA"/>
</dbReference>
<name>A0A1F5G7I2_9BACT</name>
<dbReference type="GO" id="GO:0003735">
    <property type="term" value="F:structural constituent of ribosome"/>
    <property type="evidence" value="ECO:0007669"/>
    <property type="project" value="InterPro"/>
</dbReference>
<dbReference type="STRING" id="1797714.A3D04_02535"/>
<evidence type="ECO:0000313" key="8">
    <source>
        <dbReference type="Proteomes" id="UP000177369"/>
    </source>
</evidence>
<gene>
    <name evidence="6" type="primary">rpsQ</name>
    <name evidence="7" type="ORF">A3D04_02535</name>
</gene>
<evidence type="ECO:0000256" key="4">
    <source>
        <dbReference type="ARBA" id="ARBA00022980"/>
    </source>
</evidence>
<dbReference type="PANTHER" id="PTHR10744">
    <property type="entry name" value="40S RIBOSOMAL PROTEIN S11 FAMILY MEMBER"/>
    <property type="match status" value="1"/>
</dbReference>
<comment type="similarity">
    <text evidence="1 6">Belongs to the universal ribosomal protein uS17 family.</text>
</comment>
<dbReference type="GO" id="GO:0022627">
    <property type="term" value="C:cytosolic small ribosomal subunit"/>
    <property type="evidence" value="ECO:0007669"/>
    <property type="project" value="TreeGrafter"/>
</dbReference>
<comment type="caution">
    <text evidence="7">The sequence shown here is derived from an EMBL/GenBank/DDBJ whole genome shotgun (WGS) entry which is preliminary data.</text>
</comment>
<sequence>MPQVKTGTVVSNKMQKTVVVKIEMRAKHPLYKKIITRSKKIKARDELGAKVGQMVKISEVKPISKSVNFKVMEVIK</sequence>
<protein>
    <recommendedName>
        <fullName evidence="6">Small ribosomal subunit protein uS17</fullName>
    </recommendedName>
</protein>
<dbReference type="GO" id="GO:0006412">
    <property type="term" value="P:translation"/>
    <property type="evidence" value="ECO:0007669"/>
    <property type="project" value="UniProtKB-UniRule"/>
</dbReference>
<comment type="subunit">
    <text evidence="6">Part of the 30S ribosomal subunit.</text>
</comment>
<dbReference type="SUPFAM" id="SSF50249">
    <property type="entry name" value="Nucleic acid-binding proteins"/>
    <property type="match status" value="1"/>
</dbReference>
<dbReference type="AlphaFoldDB" id="A0A1F5G7I2"/>
<evidence type="ECO:0000256" key="6">
    <source>
        <dbReference type="HAMAP-Rule" id="MF_01345"/>
    </source>
</evidence>
<evidence type="ECO:0000256" key="2">
    <source>
        <dbReference type="ARBA" id="ARBA00022730"/>
    </source>
</evidence>
<organism evidence="7 8">
    <name type="scientific">Candidatus Curtissbacteria bacterium RIFCSPHIGHO2_02_FULL_40_16b</name>
    <dbReference type="NCBI Taxonomy" id="1797714"/>
    <lineage>
        <taxon>Bacteria</taxon>
        <taxon>Candidatus Curtissiibacteriota</taxon>
    </lineage>
</organism>
<dbReference type="InterPro" id="IPR012340">
    <property type="entry name" value="NA-bd_OB-fold"/>
</dbReference>
<evidence type="ECO:0000256" key="5">
    <source>
        <dbReference type="ARBA" id="ARBA00023274"/>
    </source>
</evidence>
<keyword evidence="5 6" id="KW-0687">Ribonucleoprotein</keyword>
<keyword evidence="3 6" id="KW-0694">RNA-binding</keyword>
<evidence type="ECO:0000256" key="3">
    <source>
        <dbReference type="ARBA" id="ARBA00022884"/>
    </source>
</evidence>
<reference evidence="7 8" key="1">
    <citation type="journal article" date="2016" name="Nat. Commun.">
        <title>Thousands of microbial genomes shed light on interconnected biogeochemical processes in an aquifer system.</title>
        <authorList>
            <person name="Anantharaman K."/>
            <person name="Brown C.T."/>
            <person name="Hug L.A."/>
            <person name="Sharon I."/>
            <person name="Castelle C.J."/>
            <person name="Probst A.J."/>
            <person name="Thomas B.C."/>
            <person name="Singh A."/>
            <person name="Wilkins M.J."/>
            <person name="Karaoz U."/>
            <person name="Brodie E.L."/>
            <person name="Williams K.H."/>
            <person name="Hubbard S.S."/>
            <person name="Banfield J.F."/>
        </authorList>
    </citation>
    <scope>NUCLEOTIDE SEQUENCE [LARGE SCALE GENOMIC DNA]</scope>
</reference>
<dbReference type="CDD" id="cd00364">
    <property type="entry name" value="Ribosomal_uS17"/>
    <property type="match status" value="1"/>
</dbReference>
<proteinExistence type="inferred from homology"/>
<accession>A0A1F5G7I2</accession>
<dbReference type="PANTHER" id="PTHR10744:SF1">
    <property type="entry name" value="SMALL RIBOSOMAL SUBUNIT PROTEIN US17M"/>
    <property type="match status" value="1"/>
</dbReference>
<evidence type="ECO:0000256" key="1">
    <source>
        <dbReference type="ARBA" id="ARBA00010254"/>
    </source>
</evidence>
<dbReference type="InterPro" id="IPR019984">
    <property type="entry name" value="Ribosomal_uS17_bact/chlr"/>
</dbReference>
<dbReference type="Gene3D" id="2.40.50.140">
    <property type="entry name" value="Nucleic acid-binding proteins"/>
    <property type="match status" value="1"/>
</dbReference>
<dbReference type="NCBIfam" id="NF004123">
    <property type="entry name" value="PRK05610.1"/>
    <property type="match status" value="1"/>
</dbReference>